<dbReference type="Proteomes" id="UP000288079">
    <property type="component" value="Unassembled WGS sequence"/>
</dbReference>
<reference evidence="2 3" key="1">
    <citation type="submission" date="2018-10" db="EMBL/GenBank/DDBJ databases">
        <title>Draft Genome Sequence of Bacteroides sp. KCTC 15687.</title>
        <authorList>
            <person name="Yu S.Y."/>
            <person name="Kim J.S."/>
            <person name="Oh B.S."/>
            <person name="Park S.H."/>
            <person name="Kang S.W."/>
            <person name="Park J.E."/>
            <person name="Choi S.H."/>
            <person name="Han K.I."/>
            <person name="Lee K.C."/>
            <person name="Eom M.K."/>
            <person name="Suh M.K."/>
            <person name="Lee D.H."/>
            <person name="Yoon H."/>
            <person name="Kim B."/>
            <person name="Yang S.J."/>
            <person name="Lee J.S."/>
            <person name="Lee J.H."/>
        </authorList>
    </citation>
    <scope>NUCLEOTIDE SEQUENCE [LARGE SCALE GENOMIC DNA]</scope>
    <source>
        <strain evidence="2 3">KCTC 15687</strain>
    </source>
</reference>
<dbReference type="InterPro" id="IPR051266">
    <property type="entry name" value="CLCR"/>
</dbReference>
<dbReference type="SUPFAM" id="SSF49464">
    <property type="entry name" value="Carboxypeptidase regulatory domain-like"/>
    <property type="match status" value="1"/>
</dbReference>
<dbReference type="AlphaFoldDB" id="A0A401LUX9"/>
<dbReference type="InterPro" id="IPR021908">
    <property type="entry name" value="YfbK_C"/>
</dbReference>
<dbReference type="Pfam" id="PF00092">
    <property type="entry name" value="VWA"/>
    <property type="match status" value="1"/>
</dbReference>
<dbReference type="InterPro" id="IPR036465">
    <property type="entry name" value="vWFA_dom_sf"/>
</dbReference>
<sequence>MAVISLGEVSAQLIEVKGTVVDNKNNPLIGCNITVKGTKDGTITDIKGAYSIQVAKGGILCFSYIGYETVEVIVKSEEINVVMKESAKDVLEQVVVSGTGRQKKLTVTGALTSVRVEELRHAGLTNALAGGVGGVIGINSEEYKPINENGYKEVSDAPLSTFSIDVDAASYSNMRRFINRGELPPTDAVRTEELVNYFTYEYPKPTGDDPVKITIEAGDCPWNTTHRLVRIGLKAKEIPTDNLPASNLVFLIDVSGSMWGKERLDLVKSSLKMLVNNLRDKDKVAIVTYAGSADVKMESVSGSDKQKIREAIDELVARGSTAGGKGIQLAYSIAKKNFISNGNNRIILCSDGDFNVGVSSEKGLEQLIEKERKSGVFLTVLGYGMGNYKDSKIQTLAEKGNGNHAYIDNLQEANRVLVGEFGGTLHTVAKDVKLQVEFNPALVQTYRLIGYESRLLKDEDFNNDAKDAGDMGAGHTVTALYEVIPVGVKNDYVGKVDDLKYQEKEKTIVKPTGSNELLTVKLRYKSPDKDKSKKMDLPFVDPKGNNVSSDFKFASAVAMFGQLLRNSDFKGDATYDKVIDLAKQGLDNDEKGYRREFVRLVEAAKGLDTDN</sequence>
<dbReference type="InterPro" id="IPR002035">
    <property type="entry name" value="VWF_A"/>
</dbReference>
<dbReference type="Gene3D" id="2.60.40.1120">
    <property type="entry name" value="Carboxypeptidase-like, regulatory domain"/>
    <property type="match status" value="1"/>
</dbReference>
<dbReference type="PANTHER" id="PTHR10579">
    <property type="entry name" value="CALCIUM-ACTIVATED CHLORIDE CHANNEL REGULATOR"/>
    <property type="match status" value="1"/>
</dbReference>
<dbReference type="SUPFAM" id="SSF53300">
    <property type="entry name" value="vWA-like"/>
    <property type="match status" value="1"/>
</dbReference>
<dbReference type="InterPro" id="IPR022156">
    <property type="entry name" value="Uncharacterised_YfbK_N"/>
</dbReference>
<proteinExistence type="predicted"/>
<protein>
    <recommendedName>
        <fullName evidence="1">VWFA domain-containing protein</fullName>
    </recommendedName>
</protein>
<dbReference type="PROSITE" id="PS50234">
    <property type="entry name" value="VWFA"/>
    <property type="match status" value="1"/>
</dbReference>
<accession>A0A401LUX9</accession>
<name>A0A401LUX9_9BACE</name>
<organism evidence="2 3">
    <name type="scientific">Bacteroides faecalis</name>
    <dbReference type="NCBI Taxonomy" id="2447885"/>
    <lineage>
        <taxon>Bacteria</taxon>
        <taxon>Pseudomonadati</taxon>
        <taxon>Bacteroidota</taxon>
        <taxon>Bacteroidia</taxon>
        <taxon>Bacteroidales</taxon>
        <taxon>Bacteroidaceae</taxon>
        <taxon>Bacteroides</taxon>
    </lineage>
</organism>
<dbReference type="SMART" id="SM00327">
    <property type="entry name" value="VWA"/>
    <property type="match status" value="1"/>
</dbReference>
<dbReference type="InterPro" id="IPR008969">
    <property type="entry name" value="CarboxyPept-like_regulatory"/>
</dbReference>
<dbReference type="Pfam" id="PF12034">
    <property type="entry name" value="YfbK_C"/>
    <property type="match status" value="1"/>
</dbReference>
<evidence type="ECO:0000313" key="3">
    <source>
        <dbReference type="Proteomes" id="UP000288079"/>
    </source>
</evidence>
<dbReference type="Gene3D" id="3.40.50.410">
    <property type="entry name" value="von Willebrand factor, type A domain"/>
    <property type="match status" value="1"/>
</dbReference>
<dbReference type="CDD" id="cd01465">
    <property type="entry name" value="vWA_subgroup"/>
    <property type="match status" value="1"/>
</dbReference>
<comment type="caution">
    <text evidence="2">The sequence shown here is derived from an EMBL/GenBank/DDBJ whole genome shotgun (WGS) entry which is preliminary data.</text>
</comment>
<dbReference type="Pfam" id="PF12450">
    <property type="entry name" value="vWF_A"/>
    <property type="match status" value="1"/>
</dbReference>
<gene>
    <name evidence="2" type="ORF">KGMB02408_22020</name>
</gene>
<dbReference type="FunFam" id="2.60.40.1120:FF:000003">
    <property type="entry name" value="Outer membrane protein Omp121"/>
    <property type="match status" value="1"/>
</dbReference>
<evidence type="ECO:0000313" key="2">
    <source>
        <dbReference type="EMBL" id="GCB35257.1"/>
    </source>
</evidence>
<dbReference type="EMBL" id="BHWB01000005">
    <property type="protein sequence ID" value="GCB35257.1"/>
    <property type="molecule type" value="Genomic_DNA"/>
</dbReference>
<dbReference type="Pfam" id="PF13715">
    <property type="entry name" value="CarbopepD_reg_2"/>
    <property type="match status" value="1"/>
</dbReference>
<evidence type="ECO:0000259" key="1">
    <source>
        <dbReference type="PROSITE" id="PS50234"/>
    </source>
</evidence>
<feature type="domain" description="VWFA" evidence="1">
    <location>
        <begin position="247"/>
        <end position="425"/>
    </location>
</feature>
<keyword evidence="3" id="KW-1185">Reference proteome</keyword>
<dbReference type="PANTHER" id="PTHR10579:SF43">
    <property type="entry name" value="ZINC FINGER (C3HC4-TYPE RING FINGER) FAMILY PROTEIN"/>
    <property type="match status" value="1"/>
</dbReference>